<dbReference type="SUPFAM" id="SSF117070">
    <property type="entry name" value="LEA14-like"/>
    <property type="match status" value="1"/>
</dbReference>
<dbReference type="OrthoDB" id="20273at2759"/>
<dbReference type="Gene3D" id="2.60.40.1820">
    <property type="match status" value="1"/>
</dbReference>
<protein>
    <submittedName>
        <fullName evidence="8">LEA-2 domain-containing protein</fullName>
    </submittedName>
</protein>
<dbReference type="InterPro" id="IPR004864">
    <property type="entry name" value="LEA_2"/>
</dbReference>
<comment type="caution">
    <text evidence="8">The sequence shown here is derived from an EMBL/GenBank/DDBJ whole genome shotgun (WGS) entry which is preliminary data.</text>
</comment>
<dbReference type="AlphaFoldDB" id="A0A8H6W0F6"/>
<feature type="domain" description="Late embryogenesis abundant protein LEA-2 subgroup" evidence="7">
    <location>
        <begin position="213"/>
        <end position="310"/>
    </location>
</feature>
<sequence length="356" mass="38520">MAYNDPYAGRYGGQQQYGGQGQQQQHYGQYNEPVEYNPYGGAPPHATYDNGGYDNYNNYGGRYTDEPQQFRQGSYADEPHQQYPQRQPSNRSYTNSAPPPIAPAKSIDETSRFEAGEFTPTPRGPKTASNLRQYRQDFQGNLWKKGGRGSCCFRFFCCFFFSAIFLIVAILLALVLWLRPPSITFGTVAPMTSTGSTIQASNDGIKIAMGVNITVQNPNYFAVNFNKITADILYPIDGQPDTDVGGGTASDISIASNKETNFTFPFAIDYKTSSDPSNKILLDIATRCGILGGAKSSLTVRYKIKLGIMFAFIPLSPTISNSFTFTCPLSASDLSGLLGGAGALIGAANGAGRTGA</sequence>
<dbReference type="Proteomes" id="UP000636479">
    <property type="component" value="Unassembled WGS sequence"/>
</dbReference>
<reference evidence="8" key="1">
    <citation type="submission" date="2020-05" db="EMBL/GenBank/DDBJ databases">
        <title>Mycena genomes resolve the evolution of fungal bioluminescence.</title>
        <authorList>
            <person name="Tsai I.J."/>
        </authorList>
    </citation>
    <scope>NUCLEOTIDE SEQUENCE</scope>
    <source>
        <strain evidence="8">171206Taipei</strain>
    </source>
</reference>
<keyword evidence="3 6" id="KW-1133">Transmembrane helix</keyword>
<evidence type="ECO:0000256" key="4">
    <source>
        <dbReference type="ARBA" id="ARBA00023136"/>
    </source>
</evidence>
<evidence type="ECO:0000256" key="1">
    <source>
        <dbReference type="ARBA" id="ARBA00004167"/>
    </source>
</evidence>
<accession>A0A8H6W0F6</accession>
<organism evidence="8 9">
    <name type="scientific">Mycena indigotica</name>
    <dbReference type="NCBI Taxonomy" id="2126181"/>
    <lineage>
        <taxon>Eukaryota</taxon>
        <taxon>Fungi</taxon>
        <taxon>Dikarya</taxon>
        <taxon>Basidiomycota</taxon>
        <taxon>Agaricomycotina</taxon>
        <taxon>Agaricomycetes</taxon>
        <taxon>Agaricomycetidae</taxon>
        <taxon>Agaricales</taxon>
        <taxon>Marasmiineae</taxon>
        <taxon>Mycenaceae</taxon>
        <taxon>Mycena</taxon>
    </lineage>
</organism>
<keyword evidence="9" id="KW-1185">Reference proteome</keyword>
<dbReference type="InterPro" id="IPR044839">
    <property type="entry name" value="NDR1-like"/>
</dbReference>
<keyword evidence="4 6" id="KW-0472">Membrane</keyword>
<name>A0A8H6W0F6_9AGAR</name>
<gene>
    <name evidence="8" type="ORF">MIND_01021300</name>
</gene>
<dbReference type="RefSeq" id="XP_037216197.1">
    <property type="nucleotide sequence ID" value="XM_037366803.1"/>
</dbReference>
<feature type="transmembrane region" description="Helical" evidence="6">
    <location>
        <begin position="153"/>
        <end position="178"/>
    </location>
</feature>
<proteinExistence type="predicted"/>
<dbReference type="GO" id="GO:0098542">
    <property type="term" value="P:defense response to other organism"/>
    <property type="evidence" value="ECO:0007669"/>
    <property type="project" value="InterPro"/>
</dbReference>
<comment type="subcellular location">
    <subcellularLocation>
        <location evidence="1">Membrane</location>
        <topology evidence="1">Single-pass membrane protein</topology>
    </subcellularLocation>
</comment>
<dbReference type="PANTHER" id="PTHR31234">
    <property type="entry name" value="LATE EMBRYOGENESIS ABUNDANT (LEA) HYDROXYPROLINE-RICH GLYCOPROTEIN FAMILY"/>
    <property type="match status" value="1"/>
</dbReference>
<feature type="compositionally biased region" description="Polar residues" evidence="5">
    <location>
        <begin position="82"/>
        <end position="96"/>
    </location>
</feature>
<dbReference type="GeneID" id="59349319"/>
<dbReference type="PANTHER" id="PTHR31234:SF2">
    <property type="entry name" value="OS05G0199100 PROTEIN"/>
    <property type="match status" value="1"/>
</dbReference>
<dbReference type="Pfam" id="PF03168">
    <property type="entry name" value="LEA_2"/>
    <property type="match status" value="1"/>
</dbReference>
<feature type="compositionally biased region" description="Gly residues" evidence="5">
    <location>
        <begin position="10"/>
        <end position="21"/>
    </location>
</feature>
<evidence type="ECO:0000256" key="5">
    <source>
        <dbReference type="SAM" id="MobiDB-lite"/>
    </source>
</evidence>
<evidence type="ECO:0000256" key="3">
    <source>
        <dbReference type="ARBA" id="ARBA00022989"/>
    </source>
</evidence>
<feature type="compositionally biased region" description="Low complexity" evidence="5">
    <location>
        <begin position="48"/>
        <end position="61"/>
    </location>
</feature>
<feature type="region of interest" description="Disordered" evidence="5">
    <location>
        <begin position="1"/>
        <end position="110"/>
    </location>
</feature>
<evidence type="ECO:0000259" key="7">
    <source>
        <dbReference type="Pfam" id="PF03168"/>
    </source>
</evidence>
<evidence type="ECO:0000256" key="6">
    <source>
        <dbReference type="SAM" id="Phobius"/>
    </source>
</evidence>
<evidence type="ECO:0000313" key="8">
    <source>
        <dbReference type="EMBL" id="KAF7294834.1"/>
    </source>
</evidence>
<dbReference type="EMBL" id="JACAZF010000009">
    <property type="protein sequence ID" value="KAF7294834.1"/>
    <property type="molecule type" value="Genomic_DNA"/>
</dbReference>
<keyword evidence="2 6" id="KW-0812">Transmembrane</keyword>
<dbReference type="GO" id="GO:0016020">
    <property type="term" value="C:membrane"/>
    <property type="evidence" value="ECO:0007669"/>
    <property type="project" value="UniProtKB-SubCell"/>
</dbReference>
<evidence type="ECO:0000313" key="9">
    <source>
        <dbReference type="Proteomes" id="UP000636479"/>
    </source>
</evidence>
<evidence type="ECO:0000256" key="2">
    <source>
        <dbReference type="ARBA" id="ARBA00022692"/>
    </source>
</evidence>